<dbReference type="EMBL" id="SNYC01000007">
    <property type="protein sequence ID" value="TDQ07102.1"/>
    <property type="molecule type" value="Genomic_DNA"/>
</dbReference>
<keyword evidence="1" id="KW-0472">Membrane</keyword>
<dbReference type="AlphaFoldDB" id="A0A4R6SRN0"/>
<evidence type="ECO:0000256" key="1">
    <source>
        <dbReference type="SAM" id="Phobius"/>
    </source>
</evidence>
<keyword evidence="1" id="KW-1133">Transmembrane helix</keyword>
<accession>A0A4R6SRN0</accession>
<gene>
    <name evidence="2" type="ORF">ATK78_4118</name>
</gene>
<proteinExistence type="predicted"/>
<protein>
    <submittedName>
        <fullName evidence="2">Uncharacterized protein</fullName>
    </submittedName>
</protein>
<comment type="caution">
    <text evidence="2">The sequence shown here is derived from an EMBL/GenBank/DDBJ whole genome shotgun (WGS) entry which is preliminary data.</text>
</comment>
<feature type="transmembrane region" description="Helical" evidence="1">
    <location>
        <begin position="70"/>
        <end position="90"/>
    </location>
</feature>
<organism evidence="2 3">
    <name type="scientific">Pedobacter metabolipauper</name>
    <dbReference type="NCBI Taxonomy" id="425513"/>
    <lineage>
        <taxon>Bacteria</taxon>
        <taxon>Pseudomonadati</taxon>
        <taxon>Bacteroidota</taxon>
        <taxon>Sphingobacteriia</taxon>
        <taxon>Sphingobacteriales</taxon>
        <taxon>Sphingobacteriaceae</taxon>
        <taxon>Pedobacter</taxon>
    </lineage>
</organism>
<reference evidence="2 3" key="1">
    <citation type="submission" date="2019-03" db="EMBL/GenBank/DDBJ databases">
        <title>Genomic Encyclopedia of Archaeal and Bacterial Type Strains, Phase II (KMG-II): from individual species to whole genera.</title>
        <authorList>
            <person name="Goeker M."/>
        </authorList>
    </citation>
    <scope>NUCLEOTIDE SEQUENCE [LARGE SCALE GENOMIC DNA]</scope>
    <source>
        <strain evidence="2 3">DSM 19035</strain>
    </source>
</reference>
<evidence type="ECO:0000313" key="3">
    <source>
        <dbReference type="Proteomes" id="UP000295620"/>
    </source>
</evidence>
<name>A0A4R6SRN0_9SPHI</name>
<sequence>MAKEIKAIKCPQCGSTAKTEIRPEVYRCTSCQTEYFLDDNNITVNYNHNYNHNYPNNSGLTPYPKLRKTLNIVSLAFGILFLTVFVISLLTKDKTTSGYVTASADGNEEKEFDASTYDVYPMLHSETLNPMAMAVENRDYNAEGDKTKDGLYVAFYDVLTKQQIGEQKVGNDDLSSSDIKVKTFSDGNTYIIVGNILYQADRKAGKLTDVGKLWFASKTELQVGIATATFIYDDYGDGLILMTNDGKKLYYYPLVKKLYSEDELDRAQEGFDSLLPGSKEKDYFTFTKESTDFSNEKIQLLKIRYKDNVGGPKDMVEKPSWRKDYGGSGIFTDRDPYTKELIGSPAESRIISWKDFTPGRSYFSPDVVFDDGSSLLIQFKADANPKSPYKIQQLNTSTNAAEWTLTLNDEENFSKVIKYKTGYLVVTRQDSIKLLDFKGHKKTAFKIN</sequence>
<dbReference type="Proteomes" id="UP000295620">
    <property type="component" value="Unassembled WGS sequence"/>
</dbReference>
<evidence type="ECO:0000313" key="2">
    <source>
        <dbReference type="EMBL" id="TDQ07102.1"/>
    </source>
</evidence>
<keyword evidence="1" id="KW-0812">Transmembrane</keyword>
<dbReference type="OrthoDB" id="7063564at2"/>
<dbReference type="RefSeq" id="WP_133577914.1">
    <property type="nucleotide sequence ID" value="NZ_SNYC01000007.1"/>
</dbReference>
<keyword evidence="3" id="KW-1185">Reference proteome</keyword>